<proteinExistence type="predicted"/>
<gene>
    <name evidence="1" type="ORF">IAD22_00045</name>
</gene>
<comment type="caution">
    <text evidence="1">The sequence shown here is derived from an EMBL/GenBank/DDBJ whole genome shotgun (WGS) entry which is preliminary data.</text>
</comment>
<protein>
    <submittedName>
        <fullName evidence="1">Uncharacterized protein</fullName>
    </submittedName>
</protein>
<reference evidence="1" key="1">
    <citation type="submission" date="2020-10" db="EMBL/GenBank/DDBJ databases">
        <authorList>
            <person name="Gilroy R."/>
        </authorList>
    </citation>
    <scope>NUCLEOTIDE SEQUENCE</scope>
    <source>
        <strain evidence="1">ChiGjej1B1-1684</strain>
    </source>
</reference>
<dbReference type="AlphaFoldDB" id="A0A9D1LWN1"/>
<evidence type="ECO:0000313" key="1">
    <source>
        <dbReference type="EMBL" id="HIU49404.1"/>
    </source>
</evidence>
<reference evidence="1" key="2">
    <citation type="journal article" date="2021" name="PeerJ">
        <title>Extensive microbial diversity within the chicken gut microbiome revealed by metagenomics and culture.</title>
        <authorList>
            <person name="Gilroy R."/>
            <person name="Ravi A."/>
            <person name="Getino M."/>
            <person name="Pursley I."/>
            <person name="Horton D.L."/>
            <person name="Alikhan N.F."/>
            <person name="Baker D."/>
            <person name="Gharbi K."/>
            <person name="Hall N."/>
            <person name="Watson M."/>
            <person name="Adriaenssens E.M."/>
            <person name="Foster-Nyarko E."/>
            <person name="Jarju S."/>
            <person name="Secka A."/>
            <person name="Antonio M."/>
            <person name="Oren A."/>
            <person name="Chaudhuri R.R."/>
            <person name="La Ragione R."/>
            <person name="Hildebrand F."/>
            <person name="Pallen M.J."/>
        </authorList>
    </citation>
    <scope>NUCLEOTIDE SEQUENCE</scope>
    <source>
        <strain evidence="1">ChiGjej1B1-1684</strain>
    </source>
</reference>
<name>A0A9D1LWN1_9FIRM</name>
<organism evidence="1 2">
    <name type="scientific">Candidatus Limousia pullorum</name>
    <dbReference type="NCBI Taxonomy" id="2840860"/>
    <lineage>
        <taxon>Bacteria</taxon>
        <taxon>Bacillati</taxon>
        <taxon>Bacillota</taxon>
        <taxon>Clostridia</taxon>
        <taxon>Eubacteriales</taxon>
        <taxon>Oscillospiraceae</taxon>
        <taxon>Oscillospiraceae incertae sedis</taxon>
        <taxon>Candidatus Limousia</taxon>
    </lineage>
</organism>
<dbReference type="Proteomes" id="UP000824118">
    <property type="component" value="Unassembled WGS sequence"/>
</dbReference>
<dbReference type="EMBL" id="DVNG01000002">
    <property type="protein sequence ID" value="HIU49404.1"/>
    <property type="molecule type" value="Genomic_DNA"/>
</dbReference>
<sequence>MTRDKNWERFWNTGSVLDYLAYKGKEENKDFSNAISCITEAKNEVDHTWSDSKGTDSRRKG</sequence>
<evidence type="ECO:0000313" key="2">
    <source>
        <dbReference type="Proteomes" id="UP000824118"/>
    </source>
</evidence>
<accession>A0A9D1LWN1</accession>